<evidence type="ECO:0000256" key="1">
    <source>
        <dbReference type="SAM" id="MobiDB-lite"/>
    </source>
</evidence>
<feature type="compositionally biased region" description="Basic and acidic residues" evidence="1">
    <location>
        <begin position="1"/>
        <end position="16"/>
    </location>
</feature>
<feature type="region of interest" description="Disordered" evidence="1">
    <location>
        <begin position="1"/>
        <end position="20"/>
    </location>
</feature>
<organism evidence="2">
    <name type="scientific">invertebrate metagenome</name>
    <dbReference type="NCBI Taxonomy" id="1711999"/>
    <lineage>
        <taxon>unclassified sequences</taxon>
        <taxon>metagenomes</taxon>
        <taxon>organismal metagenomes</taxon>
    </lineage>
</organism>
<sequence>MNIDKAHEKQKKNFKERQRKGRRYEDICVGNMVLVHNARKAATKKKGNLDPNYHGPYKVVNIDGKCATLQNDSGHTLKRKTNIDHLKLFKDQTAHETDLCAQDTCDNTSEEGTVSCMQDTVGKYIEDVSSDGSLNELFKFISELNLSKISLNTLGFQYHHCPQQSFLKEVISVSEAELECFGTLLLPHLRHLDLDLSVKTSVAMLTSAVCVMASHQFQPLMTIAQTLKEVPSHLEDVDIHEIPQLYPTQRLTVGGETLEAVDMATLEDGKWINDKVKAVLNYSA</sequence>
<name>A0A2H9T319_9ZZZZ</name>
<reference evidence="2" key="1">
    <citation type="journal article" date="2017" name="Appl. Environ. Microbiol.">
        <title>Molecular characterization of an Endozoicomonas-like organism causing infection in king scallop Pecten maximus L.</title>
        <authorList>
            <person name="Cano I."/>
            <person name="van Aerle R."/>
            <person name="Ross S."/>
            <person name="Verner-Jeffreys D.W."/>
            <person name="Paley R.K."/>
            <person name="Rimmer G."/>
            <person name="Ryder D."/>
            <person name="Hooper P."/>
            <person name="Stone D."/>
            <person name="Feist S.W."/>
        </authorList>
    </citation>
    <scope>NUCLEOTIDE SEQUENCE</scope>
</reference>
<evidence type="ECO:0000313" key="2">
    <source>
        <dbReference type="EMBL" id="PJE77623.1"/>
    </source>
</evidence>
<dbReference type="EMBL" id="NSIT01000465">
    <property type="protein sequence ID" value="PJE77623.1"/>
    <property type="molecule type" value="Genomic_DNA"/>
</dbReference>
<proteinExistence type="predicted"/>
<dbReference type="AlphaFoldDB" id="A0A2H9T319"/>
<accession>A0A2H9T319</accession>
<comment type="caution">
    <text evidence="2">The sequence shown here is derived from an EMBL/GenBank/DDBJ whole genome shotgun (WGS) entry which is preliminary data.</text>
</comment>
<gene>
    <name evidence="2" type="ORF">CI610_03451</name>
</gene>
<protein>
    <submittedName>
        <fullName evidence="2">Uncharacterized protein</fullName>
    </submittedName>
</protein>